<dbReference type="RefSeq" id="WP_007873061.1">
    <property type="nucleotide sequence ID" value="NZ_CAXURC020000001.1"/>
</dbReference>
<evidence type="ECO:0000313" key="5">
    <source>
        <dbReference type="Proteomes" id="UP000526233"/>
    </source>
</evidence>
<dbReference type="Proteomes" id="UP000526233">
    <property type="component" value="Unassembled WGS sequence"/>
</dbReference>
<feature type="transmembrane region" description="Helical" evidence="1">
    <location>
        <begin position="106"/>
        <end position="125"/>
    </location>
</feature>
<accession>A0A256GLH5</accession>
<dbReference type="Proteomes" id="UP000216188">
    <property type="component" value="Unassembled WGS sequence"/>
</dbReference>
<dbReference type="AlphaFoldDB" id="A0A256GLH5"/>
<evidence type="ECO:0000313" key="4">
    <source>
        <dbReference type="Proteomes" id="UP000216188"/>
    </source>
</evidence>
<organism evidence="3 4">
    <name type="scientific">Brucella pseudogrignonensis</name>
    <dbReference type="NCBI Taxonomy" id="419475"/>
    <lineage>
        <taxon>Bacteria</taxon>
        <taxon>Pseudomonadati</taxon>
        <taxon>Pseudomonadota</taxon>
        <taxon>Alphaproteobacteria</taxon>
        <taxon>Hyphomicrobiales</taxon>
        <taxon>Brucellaceae</taxon>
        <taxon>Brucella/Ochrobactrum group</taxon>
        <taxon>Brucella</taxon>
    </lineage>
</organism>
<reference evidence="3 4" key="1">
    <citation type="submission" date="2017-07" db="EMBL/GenBank/DDBJ databases">
        <title>Phylogenetic study on the rhizospheric bacterium Ochrobactrum sp. A44.</title>
        <authorList>
            <person name="Krzyzanowska D.M."/>
            <person name="Ossowicki A."/>
            <person name="Rajewska M."/>
            <person name="Maciag T."/>
            <person name="Kaczynski Z."/>
            <person name="Czerwicka M."/>
            <person name="Jafra S."/>
        </authorList>
    </citation>
    <scope>NUCLEOTIDE SEQUENCE [LARGE SCALE GENOMIC DNA]</scope>
    <source>
        <strain evidence="3 4">CCUG 30717</strain>
    </source>
</reference>
<dbReference type="EMBL" id="PKQI01000002">
    <property type="protein sequence ID" value="NNV21331.1"/>
    <property type="molecule type" value="Genomic_DNA"/>
</dbReference>
<keyword evidence="1" id="KW-0812">Transmembrane</keyword>
<keyword evidence="1" id="KW-0472">Membrane</keyword>
<evidence type="ECO:0000313" key="3">
    <source>
        <dbReference type="EMBL" id="OYR27706.1"/>
    </source>
</evidence>
<sequence>MTDTFDYISRFVVIVFGYCVAVLAAGFFLAAILYSQIDVLGYALSDPFFQDVFNEIRDAWDMTGFYAAVLIGGPVLATMAGGFSFFPAVVLIVISEVRGWKSSLPYCIGGLVIGLLGVGAGSLLAVADQQIAASIVLLTGAFACSGIVGGFVYWLIAGRNAGRFLERIPKSVKRFSDKDAR</sequence>
<evidence type="ECO:0000313" key="2">
    <source>
        <dbReference type="EMBL" id="NNV21331.1"/>
    </source>
</evidence>
<feature type="transmembrane region" description="Helical" evidence="1">
    <location>
        <begin position="131"/>
        <end position="156"/>
    </location>
</feature>
<dbReference type="EMBL" id="NNRM01000017">
    <property type="protein sequence ID" value="OYR27706.1"/>
    <property type="molecule type" value="Genomic_DNA"/>
</dbReference>
<reference evidence="2 5" key="2">
    <citation type="submission" date="2018-11" db="EMBL/GenBank/DDBJ databases">
        <title>Genome sequencing and analysis.</title>
        <authorList>
            <person name="Huang Y.-T."/>
        </authorList>
    </citation>
    <scope>NUCLEOTIDE SEQUENCE [LARGE SCALE GENOMIC DNA]</scope>
    <source>
        <strain evidence="2 5">SHIN</strain>
    </source>
</reference>
<comment type="caution">
    <text evidence="3">The sequence shown here is derived from an EMBL/GenBank/DDBJ whole genome shotgun (WGS) entry which is preliminary data.</text>
</comment>
<protein>
    <submittedName>
        <fullName evidence="3">Putative membrane protein</fullName>
    </submittedName>
</protein>
<feature type="transmembrane region" description="Helical" evidence="1">
    <location>
        <begin position="12"/>
        <end position="34"/>
    </location>
</feature>
<evidence type="ECO:0000256" key="1">
    <source>
        <dbReference type="SAM" id="Phobius"/>
    </source>
</evidence>
<gene>
    <name evidence="3" type="ORF">CEV34_1665</name>
    <name evidence="2" type="ORF">EHE22_12935</name>
</gene>
<keyword evidence="4" id="KW-1185">Reference proteome</keyword>
<proteinExistence type="predicted"/>
<feature type="transmembrane region" description="Helical" evidence="1">
    <location>
        <begin position="65"/>
        <end position="94"/>
    </location>
</feature>
<keyword evidence="1" id="KW-1133">Transmembrane helix</keyword>
<dbReference type="STRING" id="419475.A8A54_00155"/>
<name>A0A256GLH5_9HYPH</name>